<dbReference type="HOGENOM" id="CLU_2071070_0_0_6"/>
<accession>Q1I6F9</accession>
<dbReference type="STRING" id="384676.PSEEN4082"/>
<evidence type="ECO:0000313" key="3">
    <source>
        <dbReference type="Proteomes" id="UP000000658"/>
    </source>
</evidence>
<sequence>MEIGWRAPRQWHRDIRSPVLLPETGGTGKYSAMPWTSGRASDGTTSTRKRKLSMNTEQENLRTLSTEELDQVSGGFSVEAFGYHVGADVVNYGQGDILHVSWGSGGSYNFKEFQLCAQ</sequence>
<evidence type="ECO:0000313" key="2">
    <source>
        <dbReference type="EMBL" id="CAK16776.1"/>
    </source>
</evidence>
<reference evidence="2 3" key="1">
    <citation type="journal article" date="2006" name="Nat. Biotechnol.">
        <title>Complete genome sequence of the entomopathogenic and metabolically versatile soil bacterium Pseudomonas entomophila.</title>
        <authorList>
            <person name="Vodovar N."/>
            <person name="Vallenet D."/>
            <person name="Cruveiller S."/>
            <person name="Rouy Z."/>
            <person name="Barbe V."/>
            <person name="Acosta C."/>
            <person name="Cattolico L."/>
            <person name="Jubin C."/>
            <person name="Lajus A."/>
            <person name="Segurens B."/>
            <person name="Vacherie B."/>
            <person name="Wincker P."/>
            <person name="Weissenbach J."/>
            <person name="Lemaitre B."/>
            <person name="Medigue C."/>
            <person name="Boccard F."/>
        </authorList>
    </citation>
    <scope>NUCLEOTIDE SEQUENCE [LARGE SCALE GENOMIC DNA]</scope>
    <source>
        <strain evidence="2 3">L48</strain>
    </source>
</reference>
<feature type="region of interest" description="Disordered" evidence="1">
    <location>
        <begin position="19"/>
        <end position="59"/>
    </location>
</feature>
<dbReference type="Proteomes" id="UP000000658">
    <property type="component" value="Chromosome"/>
</dbReference>
<dbReference type="AlphaFoldDB" id="Q1I6F9"/>
<gene>
    <name evidence="2" type="ordered locus">PSEEN4082</name>
</gene>
<dbReference type="EMBL" id="CT573326">
    <property type="protein sequence ID" value="CAK16776.1"/>
    <property type="molecule type" value="Genomic_DNA"/>
</dbReference>
<proteinExistence type="predicted"/>
<organism evidence="2 3">
    <name type="scientific">Pseudomonas entomophila (strain L48)</name>
    <dbReference type="NCBI Taxonomy" id="384676"/>
    <lineage>
        <taxon>Bacteria</taxon>
        <taxon>Pseudomonadati</taxon>
        <taxon>Pseudomonadota</taxon>
        <taxon>Gammaproteobacteria</taxon>
        <taxon>Pseudomonadales</taxon>
        <taxon>Pseudomonadaceae</taxon>
        <taxon>Pseudomonas</taxon>
    </lineage>
</organism>
<name>Q1I6F9_PSEE4</name>
<protein>
    <submittedName>
        <fullName evidence="2">Uncharacterized protein</fullName>
    </submittedName>
</protein>
<dbReference type="KEGG" id="pen:PSEEN4082"/>
<evidence type="ECO:0000256" key="1">
    <source>
        <dbReference type="SAM" id="MobiDB-lite"/>
    </source>
</evidence>